<name>A0ACA9SCH1_9GLOM</name>
<sequence>HNNADTLSKIVEDKCNTFNLYQKVANIGNTDETHKKDMILKLYKT</sequence>
<keyword evidence="2" id="KW-1185">Reference proteome</keyword>
<evidence type="ECO:0000313" key="2">
    <source>
        <dbReference type="Proteomes" id="UP000789920"/>
    </source>
</evidence>
<organism evidence="1 2">
    <name type="scientific">Racocetra persica</name>
    <dbReference type="NCBI Taxonomy" id="160502"/>
    <lineage>
        <taxon>Eukaryota</taxon>
        <taxon>Fungi</taxon>
        <taxon>Fungi incertae sedis</taxon>
        <taxon>Mucoromycota</taxon>
        <taxon>Glomeromycotina</taxon>
        <taxon>Glomeromycetes</taxon>
        <taxon>Diversisporales</taxon>
        <taxon>Gigasporaceae</taxon>
        <taxon>Racocetra</taxon>
    </lineage>
</organism>
<dbReference type="EMBL" id="CAJVQC010107042">
    <property type="protein sequence ID" value="CAG8833620.1"/>
    <property type="molecule type" value="Genomic_DNA"/>
</dbReference>
<evidence type="ECO:0000313" key="1">
    <source>
        <dbReference type="EMBL" id="CAG8833620.1"/>
    </source>
</evidence>
<dbReference type="Proteomes" id="UP000789920">
    <property type="component" value="Unassembled WGS sequence"/>
</dbReference>
<gene>
    <name evidence="1" type="ORF">RPERSI_LOCUS28893</name>
</gene>
<reference evidence="1" key="1">
    <citation type="submission" date="2021-06" db="EMBL/GenBank/DDBJ databases">
        <authorList>
            <person name="Kallberg Y."/>
            <person name="Tangrot J."/>
            <person name="Rosling A."/>
        </authorList>
    </citation>
    <scope>NUCLEOTIDE SEQUENCE</scope>
    <source>
        <strain evidence="1">MA461A</strain>
    </source>
</reference>
<comment type="caution">
    <text evidence="1">The sequence shown here is derived from an EMBL/GenBank/DDBJ whole genome shotgun (WGS) entry which is preliminary data.</text>
</comment>
<proteinExistence type="predicted"/>
<accession>A0ACA9SCH1</accession>
<protein>
    <submittedName>
        <fullName evidence="1">134_t:CDS:1</fullName>
    </submittedName>
</protein>
<feature type="non-terminal residue" evidence="1">
    <location>
        <position position="1"/>
    </location>
</feature>